<dbReference type="RefSeq" id="WP_255025734.1">
    <property type="nucleotide sequence ID" value="NZ_JANDHW010000002.1"/>
</dbReference>
<evidence type="ECO:0008006" key="4">
    <source>
        <dbReference type="Google" id="ProtNLM"/>
    </source>
</evidence>
<dbReference type="Proteomes" id="UP001205603">
    <property type="component" value="Unassembled WGS sequence"/>
</dbReference>
<evidence type="ECO:0000313" key="3">
    <source>
        <dbReference type="Proteomes" id="UP001205603"/>
    </source>
</evidence>
<accession>A0ABT1MEP2</accession>
<feature type="signal peptide" evidence="1">
    <location>
        <begin position="1"/>
        <end position="20"/>
    </location>
</feature>
<keyword evidence="3" id="KW-1185">Reference proteome</keyword>
<proteinExistence type="predicted"/>
<gene>
    <name evidence="2" type="ORF">NMU02_03125</name>
</gene>
<name>A0ABT1MEP2_9BACT</name>
<sequence length="209" mass="24575">MKRTILFSVIVLLYTTASYCNPVSFSKLIEAVPIDSTMVGAPNLCELDSFRCDYNDPTFLFWDTDKDIENRYRLNDYFDYDTLKDQLKNEYSLLREPGAFIFAKRLPKAGNHELLLYYIKRFTSAFPNEEFPQWVLLSVDSEGNVIKAFVVAEVDCQDNDRITQILFQIRDDGFLIKFFVGVLEDDPEWYNEDYMYCRDTKIVPFTDLE</sequence>
<organism evidence="2 3">
    <name type="scientific">Coprobacter tertius</name>
    <dbReference type="NCBI Taxonomy" id="2944915"/>
    <lineage>
        <taxon>Bacteria</taxon>
        <taxon>Pseudomonadati</taxon>
        <taxon>Bacteroidota</taxon>
        <taxon>Bacteroidia</taxon>
        <taxon>Bacteroidales</taxon>
        <taxon>Barnesiellaceae</taxon>
        <taxon>Coprobacter</taxon>
    </lineage>
</organism>
<evidence type="ECO:0000313" key="2">
    <source>
        <dbReference type="EMBL" id="MCP9611083.1"/>
    </source>
</evidence>
<dbReference type="EMBL" id="JANDHW010000002">
    <property type="protein sequence ID" value="MCP9611083.1"/>
    <property type="molecule type" value="Genomic_DNA"/>
</dbReference>
<feature type="chain" id="PRO_5047096867" description="DUF4833 domain-containing protein" evidence="1">
    <location>
        <begin position="21"/>
        <end position="209"/>
    </location>
</feature>
<protein>
    <recommendedName>
        <fullName evidence="4">DUF4833 domain-containing protein</fullName>
    </recommendedName>
</protein>
<keyword evidence="1" id="KW-0732">Signal</keyword>
<reference evidence="2 3" key="1">
    <citation type="submission" date="2022-07" db="EMBL/GenBank/DDBJ databases">
        <title>Fecal culturing of patients with breast cancer.</title>
        <authorList>
            <person name="Teng N.M.Y."/>
            <person name="Kiu R."/>
            <person name="Evans R."/>
            <person name="Baker D.J."/>
            <person name="Zenner C."/>
            <person name="Robinson S.D."/>
            <person name="Hall L.J."/>
        </authorList>
    </citation>
    <scope>NUCLEOTIDE SEQUENCE [LARGE SCALE GENOMIC DNA]</scope>
    <source>
        <strain evidence="2 3">LH1063</strain>
    </source>
</reference>
<evidence type="ECO:0000256" key="1">
    <source>
        <dbReference type="SAM" id="SignalP"/>
    </source>
</evidence>
<comment type="caution">
    <text evidence="2">The sequence shown here is derived from an EMBL/GenBank/DDBJ whole genome shotgun (WGS) entry which is preliminary data.</text>
</comment>